<comment type="caution">
    <text evidence="2">The sequence shown here is derived from an EMBL/GenBank/DDBJ whole genome shotgun (WGS) entry which is preliminary data.</text>
</comment>
<dbReference type="Proteomes" id="UP001050691">
    <property type="component" value="Unassembled WGS sequence"/>
</dbReference>
<organism evidence="2 3">
    <name type="scientific">Clathrus columnatus</name>
    <dbReference type="NCBI Taxonomy" id="1419009"/>
    <lineage>
        <taxon>Eukaryota</taxon>
        <taxon>Fungi</taxon>
        <taxon>Dikarya</taxon>
        <taxon>Basidiomycota</taxon>
        <taxon>Agaricomycotina</taxon>
        <taxon>Agaricomycetes</taxon>
        <taxon>Phallomycetidae</taxon>
        <taxon>Phallales</taxon>
        <taxon>Clathraceae</taxon>
        <taxon>Clathrus</taxon>
    </lineage>
</organism>
<sequence length="155" mass="17770">MGGYLCMRWSGFPEFSPVHCHEVFKRLFLKEIFRMTNEDKPIPIRGPRPPLLTLTDESFKEKGSSDASRQSRGSQKRRSSTFGNRGPPKKQRHRREITLDKLCLKEDEEVICEGSEPEGTVVEELDTEDRSVEANTSLENALVDKFRENLANDAK</sequence>
<evidence type="ECO:0000313" key="2">
    <source>
        <dbReference type="EMBL" id="GJJ05832.1"/>
    </source>
</evidence>
<reference evidence="2" key="1">
    <citation type="submission" date="2021-10" db="EMBL/GenBank/DDBJ databases">
        <title>De novo Genome Assembly of Clathrus columnatus (Basidiomycota, Fungi) Using Illumina and Nanopore Sequence Data.</title>
        <authorList>
            <person name="Ogiso-Tanaka E."/>
            <person name="Itagaki H."/>
            <person name="Hosoya T."/>
            <person name="Hosaka K."/>
        </authorList>
    </citation>
    <scope>NUCLEOTIDE SEQUENCE</scope>
    <source>
        <strain evidence="2">MO-923</strain>
    </source>
</reference>
<protein>
    <submittedName>
        <fullName evidence="2">Uncharacterized protein</fullName>
    </submittedName>
</protein>
<dbReference type="AlphaFoldDB" id="A0AAV4ZXX4"/>
<feature type="region of interest" description="Disordered" evidence="1">
    <location>
        <begin position="39"/>
        <end position="98"/>
    </location>
</feature>
<name>A0AAV4ZXX4_9AGAM</name>
<accession>A0AAV4ZXX4</accession>
<gene>
    <name evidence="2" type="ORF">Clacol_000019</name>
</gene>
<dbReference type="EMBL" id="BPWL01000001">
    <property type="protein sequence ID" value="GJJ05832.1"/>
    <property type="molecule type" value="Genomic_DNA"/>
</dbReference>
<keyword evidence="3" id="KW-1185">Reference proteome</keyword>
<evidence type="ECO:0000313" key="3">
    <source>
        <dbReference type="Proteomes" id="UP001050691"/>
    </source>
</evidence>
<feature type="region of interest" description="Disordered" evidence="1">
    <location>
        <begin position="114"/>
        <end position="136"/>
    </location>
</feature>
<evidence type="ECO:0000256" key="1">
    <source>
        <dbReference type="SAM" id="MobiDB-lite"/>
    </source>
</evidence>
<proteinExistence type="predicted"/>